<dbReference type="Proteomes" id="UP001595453">
    <property type="component" value="Unassembled WGS sequence"/>
</dbReference>
<evidence type="ECO:0000313" key="2">
    <source>
        <dbReference type="Proteomes" id="UP001595453"/>
    </source>
</evidence>
<dbReference type="RefSeq" id="WP_377128016.1">
    <property type="nucleotide sequence ID" value="NZ_JBHRSD010000040.1"/>
</dbReference>
<keyword evidence="2" id="KW-1185">Reference proteome</keyword>
<name>A0ABV7CPF1_9GAMM</name>
<protein>
    <submittedName>
        <fullName evidence="1">Uncharacterized protein</fullName>
    </submittedName>
</protein>
<comment type="caution">
    <text evidence="1">The sequence shown here is derived from an EMBL/GenBank/DDBJ whole genome shotgun (WGS) entry which is preliminary data.</text>
</comment>
<proteinExistence type="predicted"/>
<organism evidence="1 2">
    <name type="scientific">Pseudoalteromonas fenneropenaei</name>
    <dbReference type="NCBI Taxonomy" id="1737459"/>
    <lineage>
        <taxon>Bacteria</taxon>
        <taxon>Pseudomonadati</taxon>
        <taxon>Pseudomonadota</taxon>
        <taxon>Gammaproteobacteria</taxon>
        <taxon>Alteromonadales</taxon>
        <taxon>Pseudoalteromonadaceae</taxon>
        <taxon>Pseudoalteromonas</taxon>
    </lineage>
</organism>
<dbReference type="EMBL" id="JBHRSD010000040">
    <property type="protein sequence ID" value="MFC3034542.1"/>
    <property type="molecule type" value="Genomic_DNA"/>
</dbReference>
<evidence type="ECO:0000313" key="1">
    <source>
        <dbReference type="EMBL" id="MFC3034542.1"/>
    </source>
</evidence>
<reference evidence="2" key="1">
    <citation type="journal article" date="2019" name="Int. J. Syst. Evol. Microbiol.">
        <title>The Global Catalogue of Microorganisms (GCM) 10K type strain sequencing project: providing services to taxonomists for standard genome sequencing and annotation.</title>
        <authorList>
            <consortium name="The Broad Institute Genomics Platform"/>
            <consortium name="The Broad Institute Genome Sequencing Center for Infectious Disease"/>
            <person name="Wu L."/>
            <person name="Ma J."/>
        </authorList>
    </citation>
    <scope>NUCLEOTIDE SEQUENCE [LARGE SCALE GENOMIC DNA]</scope>
    <source>
        <strain evidence="2">KCTC 42730</strain>
    </source>
</reference>
<accession>A0ABV7CPF1</accession>
<sequence>MTNKVNKSLLAPEPELTNPIDDVLLSESDAYRAEVYSLLTPTKEQKRKGEEPKVFVLGYN</sequence>
<gene>
    <name evidence="1" type="ORF">ACFOEE_18730</name>
</gene>